<dbReference type="AlphaFoldDB" id="A0A421BU70"/>
<evidence type="ECO:0000313" key="2">
    <source>
        <dbReference type="Proteomes" id="UP000279673"/>
    </source>
</evidence>
<dbReference type="InterPro" id="IPR007375">
    <property type="entry name" value="SoxG"/>
</dbReference>
<evidence type="ECO:0000313" key="1">
    <source>
        <dbReference type="EMBL" id="RLL71845.1"/>
    </source>
</evidence>
<gene>
    <name evidence="1" type="ORF">DYS74_04325</name>
</gene>
<name>A0A421BU70_9RHOB</name>
<organism evidence="1 2">
    <name type="scientific">Paenirhodobacter hankyongi</name>
    <dbReference type="NCBI Taxonomy" id="2294033"/>
    <lineage>
        <taxon>Bacteria</taxon>
        <taxon>Pseudomonadati</taxon>
        <taxon>Pseudomonadota</taxon>
        <taxon>Alphaproteobacteria</taxon>
        <taxon>Rhodobacterales</taxon>
        <taxon>Rhodobacter group</taxon>
        <taxon>Paenirhodobacter</taxon>
    </lineage>
</organism>
<reference evidence="1 2" key="1">
    <citation type="submission" date="2018-10" db="EMBL/GenBank/DDBJ databases">
        <title>Rhodobacter sp . BO-81.</title>
        <authorList>
            <person name="Im W.T."/>
        </authorList>
    </citation>
    <scope>NUCLEOTIDE SEQUENCE [LARGE SCALE GENOMIC DNA]</scope>
    <source>
        <strain evidence="1 2">BO-81</strain>
    </source>
</reference>
<protein>
    <submittedName>
        <fullName evidence="1">Sarcosine oxidase subunit gamma</fullName>
    </submittedName>
</protein>
<keyword evidence="2" id="KW-1185">Reference proteome</keyword>
<dbReference type="InterPro" id="IPR027266">
    <property type="entry name" value="TrmE/GcvT-like"/>
</dbReference>
<dbReference type="Pfam" id="PF04268">
    <property type="entry name" value="SoxG"/>
    <property type="match status" value="1"/>
</dbReference>
<proteinExistence type="predicted"/>
<dbReference type="RefSeq" id="WP_121531290.1">
    <property type="nucleotide sequence ID" value="NZ_RCHI01000003.1"/>
</dbReference>
<dbReference type="Gene3D" id="3.30.1360.120">
    <property type="entry name" value="Probable tRNA modification gtpase trme, domain 1"/>
    <property type="match status" value="1"/>
</dbReference>
<accession>A0A421BU70</accession>
<sequence length="183" mass="19156">MSEAMSALKGETHTGFATVAEAGLTGMVTIRADLADPALAAALAPLGLTVPALRQVTAAGGRSLGWMSPDELLLVCGYDEAPGLAATLATALAESHALVVNVSDMRARFTVSGAKAREVMMKLCPLDFATLPVMEMRRTRAAQVAVALWRSGADEISLVCFRSVATYVMGLLEVSSRRGGEIF</sequence>
<dbReference type="EMBL" id="RCHI01000003">
    <property type="protein sequence ID" value="RLL71845.1"/>
    <property type="molecule type" value="Genomic_DNA"/>
</dbReference>
<dbReference type="SUPFAM" id="SSF103025">
    <property type="entry name" value="Folate-binding domain"/>
    <property type="match status" value="1"/>
</dbReference>
<dbReference type="Proteomes" id="UP000279673">
    <property type="component" value="Unassembled WGS sequence"/>
</dbReference>
<comment type="caution">
    <text evidence="1">The sequence shown here is derived from an EMBL/GenBank/DDBJ whole genome shotgun (WGS) entry which is preliminary data.</text>
</comment>
<dbReference type="Gene3D" id="3.30.70.1520">
    <property type="entry name" value="Heterotetrameric sarcosine oxidase"/>
    <property type="match status" value="1"/>
</dbReference>